<dbReference type="EMBL" id="VJMH01006259">
    <property type="protein sequence ID" value="KAF0690954.1"/>
    <property type="molecule type" value="Genomic_DNA"/>
</dbReference>
<dbReference type="OrthoDB" id="4866634at2759"/>
<evidence type="ECO:0000313" key="3">
    <source>
        <dbReference type="Proteomes" id="UP000332933"/>
    </source>
</evidence>
<dbReference type="AlphaFoldDB" id="A0A485L8I6"/>
<protein>
    <submittedName>
        <fullName evidence="2">Aste57867_17726 protein</fullName>
    </submittedName>
</protein>
<sequence length="808" mass="90038">MDALLDEILLLRHRPPSCKQSIATISNILVALREFAVQDNKGTFLLPALDQLTPKHCMWFPEYGCVICCTLSESDTERAHVVLVYPDQWQSSISRRPTGTTVVATAQGTSVWSLGTLELSEIAPLFQAVDSLLRQAATRTGIHRSATNGQGHQKTPNFIHALVRQALQRSGGDVAPYGGSTDVGMHTGSQPRATSWPLVDAALSHLIESPNAYRHLRVSFLLWLLDTYELEMVPNTINTAMGLIDAVVVGSLDLEAHGYDIADIAAHVGQVRTRLDVICQQSMDFESRKFDIMDEPSVTTPDLATHFPRPNILSEVPITMASMQQRAMANSGALPCFPISNTLTPQSFQLALNWIASDTRLNNSSGPDAQLLVLHSIDRLMWFAANHLIPSVPPLSLSAADVAALDTLVTDYSSRVAIWLKCEGKLSLMVKYRSHEVLVTWIAFSLVHWQCCTTHPLVLAYSTPLDWHELSHLVLDDKQAMDALLVVARYIRRMNQASSKKLFCLTSIESTIEFSRLFAEQDAEMRGRWQEEDAAMKRRMTSYMDQVHAKQTHVAKLRAQLPTLRAENEAARLAVAPAEASEAQERAYWKYHCGRRYTTEWYAWRKCQTAARAARGAWNQTYRQLQSQEQQIADTIQVPPFVTSPLPETKDKALSVLFFFMIPPHLNVLSRLAAAAQYTLVPRPPGHVTSVNSISVPSPPTSWAQHYNMYSNATLECPSAVDRHWIIYPKGLAVPRQWGPSTVDGIVLAHPSFWFPTGFDHGAVWAAGLNPLLCPPLRTDIYNGPWNAHKMPIKVPPIEAIWCTPTSI</sequence>
<evidence type="ECO:0000313" key="2">
    <source>
        <dbReference type="EMBL" id="VFT94472.1"/>
    </source>
</evidence>
<proteinExistence type="predicted"/>
<gene>
    <name evidence="2" type="primary">Aste57867_17726</name>
    <name evidence="1" type="ORF">As57867_017665</name>
    <name evidence="2" type="ORF">ASTE57867_17726</name>
</gene>
<reference evidence="2 3" key="1">
    <citation type="submission" date="2019-03" db="EMBL/GenBank/DDBJ databases">
        <authorList>
            <person name="Gaulin E."/>
            <person name="Dumas B."/>
        </authorList>
    </citation>
    <scope>NUCLEOTIDE SEQUENCE [LARGE SCALE GENOMIC DNA]</scope>
    <source>
        <strain evidence="2">CBS 568.67</strain>
    </source>
</reference>
<accession>A0A485L8I6</accession>
<dbReference type="Proteomes" id="UP000332933">
    <property type="component" value="Unassembled WGS sequence"/>
</dbReference>
<dbReference type="EMBL" id="CAADRA010006280">
    <property type="protein sequence ID" value="VFT94472.1"/>
    <property type="molecule type" value="Genomic_DNA"/>
</dbReference>
<keyword evidence="3" id="KW-1185">Reference proteome</keyword>
<evidence type="ECO:0000313" key="1">
    <source>
        <dbReference type="EMBL" id="KAF0690954.1"/>
    </source>
</evidence>
<reference evidence="1" key="2">
    <citation type="submission" date="2019-06" db="EMBL/GenBank/DDBJ databases">
        <title>Genomics analysis of Aphanomyces spp. identifies a new class of oomycete effector associated with host adaptation.</title>
        <authorList>
            <person name="Gaulin E."/>
        </authorList>
    </citation>
    <scope>NUCLEOTIDE SEQUENCE</scope>
    <source>
        <strain evidence="1">CBS 578.67</strain>
    </source>
</reference>
<organism evidence="2 3">
    <name type="scientific">Aphanomyces stellatus</name>
    <dbReference type="NCBI Taxonomy" id="120398"/>
    <lineage>
        <taxon>Eukaryota</taxon>
        <taxon>Sar</taxon>
        <taxon>Stramenopiles</taxon>
        <taxon>Oomycota</taxon>
        <taxon>Saprolegniomycetes</taxon>
        <taxon>Saprolegniales</taxon>
        <taxon>Verrucalvaceae</taxon>
        <taxon>Aphanomyces</taxon>
    </lineage>
</organism>
<name>A0A485L8I6_9STRA</name>